<evidence type="ECO:0000313" key="3">
    <source>
        <dbReference type="Proteomes" id="UP000636709"/>
    </source>
</evidence>
<dbReference type="SUPFAM" id="SSF81383">
    <property type="entry name" value="F-box domain"/>
    <property type="match status" value="1"/>
</dbReference>
<dbReference type="EMBL" id="JACEFO010001772">
    <property type="protein sequence ID" value="KAF8704444.1"/>
    <property type="molecule type" value="Genomic_DNA"/>
</dbReference>
<name>A0A835ET48_9POAL</name>
<dbReference type="PANTHER" id="PTHR31900">
    <property type="entry name" value="F-BOX/RNI SUPERFAMILY PROTEIN-RELATED"/>
    <property type="match status" value="1"/>
</dbReference>
<dbReference type="AlphaFoldDB" id="A0A835ET48"/>
<protein>
    <recommendedName>
        <fullName evidence="1">F-box domain-containing protein</fullName>
    </recommendedName>
</protein>
<dbReference type="Gene3D" id="3.80.10.10">
    <property type="entry name" value="Ribonuclease Inhibitor"/>
    <property type="match status" value="1"/>
</dbReference>
<dbReference type="InterPro" id="IPR032675">
    <property type="entry name" value="LRR_dom_sf"/>
</dbReference>
<comment type="caution">
    <text evidence="2">The sequence shown here is derived from an EMBL/GenBank/DDBJ whole genome shotgun (WGS) entry which is preliminary data.</text>
</comment>
<dbReference type="InterPro" id="IPR055411">
    <property type="entry name" value="LRR_FXL15/At3g58940/PEG3-like"/>
</dbReference>
<dbReference type="Pfam" id="PF24758">
    <property type="entry name" value="LRR_At5g56370"/>
    <property type="match status" value="1"/>
</dbReference>
<dbReference type="Gene3D" id="1.20.1280.50">
    <property type="match status" value="1"/>
</dbReference>
<dbReference type="SUPFAM" id="SSF52047">
    <property type="entry name" value="RNI-like"/>
    <property type="match status" value="1"/>
</dbReference>
<feature type="domain" description="F-box" evidence="1">
    <location>
        <begin position="37"/>
        <end position="71"/>
    </location>
</feature>
<dbReference type="InterPro" id="IPR036047">
    <property type="entry name" value="F-box-like_dom_sf"/>
</dbReference>
<evidence type="ECO:0000259" key="1">
    <source>
        <dbReference type="PROSITE" id="PS50181"/>
    </source>
</evidence>
<dbReference type="PROSITE" id="PS50181">
    <property type="entry name" value="FBOX"/>
    <property type="match status" value="1"/>
</dbReference>
<keyword evidence="3" id="KW-1185">Reference proteome</keyword>
<organism evidence="2 3">
    <name type="scientific">Digitaria exilis</name>
    <dbReference type="NCBI Taxonomy" id="1010633"/>
    <lineage>
        <taxon>Eukaryota</taxon>
        <taxon>Viridiplantae</taxon>
        <taxon>Streptophyta</taxon>
        <taxon>Embryophyta</taxon>
        <taxon>Tracheophyta</taxon>
        <taxon>Spermatophyta</taxon>
        <taxon>Magnoliopsida</taxon>
        <taxon>Liliopsida</taxon>
        <taxon>Poales</taxon>
        <taxon>Poaceae</taxon>
        <taxon>PACMAD clade</taxon>
        <taxon>Panicoideae</taxon>
        <taxon>Panicodae</taxon>
        <taxon>Paniceae</taxon>
        <taxon>Anthephorinae</taxon>
        <taxon>Digitaria</taxon>
    </lineage>
</organism>
<sequence length="434" mass="49413">MASWKSVDDDMEDVAAAVAVCHATLKGIVKGEMEKSRTRLVSLPREIHERIISFLPIRDAVRTSAVYRAWRHRWKSAPGLAHDWDCDEDPSHVDTVLAHYSCRVSSFFFDLPEPSFQRADDWIPLLAAKEVEKLTLHFSQDNDDDDDRPHYMDVSIFSCQKLTSLNLIGCDIPAAPVDLAGFPNLTKLFLEGVGFPDNRVRGLEALIAGSPLLQLLWLEMLRFHGFEEWVIQAPNLQDLTIVSEYDDGWHIVDQLPHIKRVDIHSDIYTNNRDFVKLLTRVAGVRELRLKMPDTAINVLQGLACSFENLRTLSLKTDFCLFSTILSTMCLLKNAPNLEKLSIQGNQQSEEVGVDLLNAQWTDGLLARLKSVSLDMATCESNEMHFIEFVLSKARRLQKLHICAFECSRSNEELLVEILKYRRASAQAQVFFERL</sequence>
<dbReference type="InterPro" id="IPR050232">
    <property type="entry name" value="FBL13/AtMIF1-like"/>
</dbReference>
<dbReference type="InterPro" id="IPR001810">
    <property type="entry name" value="F-box_dom"/>
</dbReference>
<accession>A0A835ET48</accession>
<proteinExistence type="predicted"/>
<dbReference type="Proteomes" id="UP000636709">
    <property type="component" value="Unassembled WGS sequence"/>
</dbReference>
<dbReference type="OrthoDB" id="1155922at2759"/>
<evidence type="ECO:0000313" key="2">
    <source>
        <dbReference type="EMBL" id="KAF8704444.1"/>
    </source>
</evidence>
<reference evidence="2" key="1">
    <citation type="submission" date="2020-07" db="EMBL/GenBank/DDBJ databases">
        <title>Genome sequence and genetic diversity analysis of an under-domesticated orphan crop, white fonio (Digitaria exilis).</title>
        <authorList>
            <person name="Bennetzen J.L."/>
            <person name="Chen S."/>
            <person name="Ma X."/>
            <person name="Wang X."/>
            <person name="Yssel A.E.J."/>
            <person name="Chaluvadi S.R."/>
            <person name="Johnson M."/>
            <person name="Gangashetty P."/>
            <person name="Hamidou F."/>
            <person name="Sanogo M.D."/>
            <person name="Zwaenepoel A."/>
            <person name="Wallace J."/>
            <person name="Van De Peer Y."/>
            <person name="Van Deynze A."/>
        </authorList>
    </citation>
    <scope>NUCLEOTIDE SEQUENCE</scope>
    <source>
        <tissue evidence="2">Leaves</tissue>
    </source>
</reference>
<dbReference type="Pfam" id="PF00646">
    <property type="entry name" value="F-box"/>
    <property type="match status" value="1"/>
</dbReference>
<dbReference type="PANTHER" id="PTHR31900:SF31">
    <property type="entry name" value="F-BOX_LRR-REPEAT PROTEIN 13-LIKE"/>
    <property type="match status" value="1"/>
</dbReference>
<gene>
    <name evidence="2" type="ORF">HU200_031396</name>
</gene>